<gene>
    <name evidence="2" type="ORF">CTheo_4995</name>
</gene>
<keyword evidence="3" id="KW-1185">Reference proteome</keyword>
<evidence type="ECO:0000313" key="2">
    <source>
        <dbReference type="EMBL" id="KAB5591566.1"/>
    </source>
</evidence>
<organism evidence="2 3">
    <name type="scientific">Ceratobasidium theobromae</name>
    <dbReference type="NCBI Taxonomy" id="1582974"/>
    <lineage>
        <taxon>Eukaryota</taxon>
        <taxon>Fungi</taxon>
        <taxon>Dikarya</taxon>
        <taxon>Basidiomycota</taxon>
        <taxon>Agaricomycotina</taxon>
        <taxon>Agaricomycetes</taxon>
        <taxon>Cantharellales</taxon>
        <taxon>Ceratobasidiaceae</taxon>
        <taxon>Ceratobasidium</taxon>
    </lineage>
</organism>
<feature type="region of interest" description="Disordered" evidence="1">
    <location>
        <begin position="28"/>
        <end position="65"/>
    </location>
</feature>
<dbReference type="Proteomes" id="UP000383932">
    <property type="component" value="Unassembled WGS sequence"/>
</dbReference>
<evidence type="ECO:0000256" key="1">
    <source>
        <dbReference type="SAM" id="MobiDB-lite"/>
    </source>
</evidence>
<dbReference type="EMBL" id="SSOP01000099">
    <property type="protein sequence ID" value="KAB5591566.1"/>
    <property type="molecule type" value="Genomic_DNA"/>
</dbReference>
<accession>A0A5N5QJD0</accession>
<dbReference type="SUPFAM" id="SSF52047">
    <property type="entry name" value="RNI-like"/>
    <property type="match status" value="1"/>
</dbReference>
<name>A0A5N5QJD0_9AGAM</name>
<dbReference type="OrthoDB" id="2603857at2759"/>
<sequence length="558" mass="62676">MRARRLQTHNTLPPPALGIADIRSRREEMAGVPDTASNIPQLPDQEAPIGPGKPPMTTSRVHKSEQGSKTISSWTGSYHSTTVHITTLPPEIMTYIFRLVYDTGTCDCDRVNFVGIHTRHCKLKLPVCLSHVCSRWRHITLSSHSLWSHINITQSSSLSSSDVQWPLARAEAFATRSGCIPLHLHVQSTKNQSGVGDITFELTEFCKSVAFRVKSLKLTSHAAPKDFNHLILEPIFINCMAGTLTQLILARMEANNITTPYFVMSRSSPVPPDTAGLGLLLDISHQKLEEILLAITTLRLNGVYFFWTSQAYYRLTELSLMGNNCITDFQLAGVLSSSPQLRVFHFGLPISRTSQSAHVQPKRVLLYDLEVFHLKLDSINQQAIVLQIMSLGKKPLQLSAYVPKCVSGLLFEDPLSKFLSRCNVTELHLDGSIFWRPPLPRMLDRAPGLESLVLSGHLEWKDSQSWLAPDCHAISRSLSYRLHTLHLTECIIDLDSFRELIEACPIRKVIIRTSMVPNTLADTKERMVRAEAKEELVDIFPQIEFISDEVPPQVPLWD</sequence>
<dbReference type="Gene3D" id="1.20.1280.50">
    <property type="match status" value="1"/>
</dbReference>
<evidence type="ECO:0000313" key="3">
    <source>
        <dbReference type="Proteomes" id="UP000383932"/>
    </source>
</evidence>
<protein>
    <submittedName>
        <fullName evidence="2">Uncharacterized protein</fullName>
    </submittedName>
</protein>
<comment type="caution">
    <text evidence="2">The sequence shown here is derived from an EMBL/GenBank/DDBJ whole genome shotgun (WGS) entry which is preliminary data.</text>
</comment>
<dbReference type="AlphaFoldDB" id="A0A5N5QJD0"/>
<proteinExistence type="predicted"/>
<reference evidence="2 3" key="1">
    <citation type="journal article" date="2019" name="Fungal Biol. Biotechnol.">
        <title>Draft genome sequence of fastidious pathogen Ceratobasidium theobromae, which causes vascular-streak dieback in Theobroma cacao.</title>
        <authorList>
            <person name="Ali S.S."/>
            <person name="Asman A."/>
            <person name="Shao J."/>
            <person name="Firmansyah A.P."/>
            <person name="Susilo A.W."/>
            <person name="Rosmana A."/>
            <person name="McMahon P."/>
            <person name="Junaid M."/>
            <person name="Guest D."/>
            <person name="Kheng T.Y."/>
            <person name="Meinhardt L.W."/>
            <person name="Bailey B.A."/>
        </authorList>
    </citation>
    <scope>NUCLEOTIDE SEQUENCE [LARGE SCALE GENOMIC DNA]</scope>
    <source>
        <strain evidence="2 3">CT2</strain>
    </source>
</reference>